<feature type="transmembrane region" description="Helical" evidence="1">
    <location>
        <begin position="369"/>
        <end position="389"/>
    </location>
</feature>
<sequence length="402" mass="43129">MEPRKVSNTQKTILLNGRTITLLGTAHVSNESIQEVTDAIKKQKPDCVAIELDEKRSRSMTDPESYRKLDIIAVLKRKEGFLLLANLVLASFQKRLGENVGVKPGDEMLAAMNTASELGIPSIMVDRPIAVTLRRAWAKNSLWGKSKLISALIASAFDKEKISPEQIEALKKSNEMDSMMTELAEYLPAVQEVLINERNRYLASRIWEANGDHVLAVLGAGHLPGVEAHLKKIAAGDETTDTSDIDQAPPKRGIAKYAGWLIPLAIIALVALGFALGGKHVGSEMIGSWILWNASLAALGTLAAGGHPITIAAAAVGAPVTSLTPVIGVGLVTGVVQTYFCKPKVSDMESLQIDAGSIKGWYRNRILRVLLVFLLSTLGSSTGTFIAGADIVKSFGAFFAAH</sequence>
<dbReference type="InterPro" id="IPR046345">
    <property type="entry name" value="TraB_PrgY-like"/>
</dbReference>
<evidence type="ECO:0000313" key="2">
    <source>
        <dbReference type="EMBL" id="ERF60764.1"/>
    </source>
</evidence>
<organism evidence="2 4">
    <name type="scientific">Treponema socranskii subsp. socranskii VPI DR56BR1116 = ATCC 35536</name>
    <dbReference type="NCBI Taxonomy" id="1125725"/>
    <lineage>
        <taxon>Bacteria</taxon>
        <taxon>Pseudomonadati</taxon>
        <taxon>Spirochaetota</taxon>
        <taxon>Spirochaetia</taxon>
        <taxon>Spirochaetales</taxon>
        <taxon>Treponemataceae</taxon>
        <taxon>Treponema</taxon>
    </lineage>
</organism>
<feature type="transmembrane region" description="Helical" evidence="1">
    <location>
        <begin position="289"/>
        <end position="316"/>
    </location>
</feature>
<protein>
    <submittedName>
        <fullName evidence="2">TraB family protein</fullName>
    </submittedName>
</protein>
<reference evidence="4 5" key="1">
    <citation type="submission" date="2013-08" db="EMBL/GenBank/DDBJ databases">
        <authorList>
            <person name="Durkin A.S."/>
            <person name="Haft D.R."/>
            <person name="McCorrison J."/>
            <person name="Torralba M."/>
            <person name="Gillis M."/>
            <person name="Haft D.H."/>
            <person name="Methe B."/>
            <person name="Sutton G."/>
            <person name="Nelson K.E."/>
        </authorList>
    </citation>
    <scope>NUCLEOTIDE SEQUENCE [LARGE SCALE GENOMIC DNA]</scope>
    <source>
        <strain evidence="3 5">ATCC 35536</strain>
        <strain evidence="2 4">VPI DR56BR1116</strain>
    </source>
</reference>
<evidence type="ECO:0000313" key="3">
    <source>
        <dbReference type="EMBL" id="ERK00942.1"/>
    </source>
</evidence>
<dbReference type="EMBL" id="AVQI01000063">
    <property type="protein sequence ID" value="ERK00942.1"/>
    <property type="molecule type" value="Genomic_DNA"/>
</dbReference>
<name>U1GW10_TRESO</name>
<feature type="transmembrane region" description="Helical" evidence="1">
    <location>
        <begin position="257"/>
        <end position="277"/>
    </location>
</feature>
<dbReference type="STRING" id="1125725.HMPREF1325_2078"/>
<proteinExistence type="predicted"/>
<dbReference type="PANTHER" id="PTHR21530">
    <property type="entry name" value="PHEROMONE SHUTDOWN PROTEIN"/>
    <property type="match status" value="1"/>
</dbReference>
<accession>U1GW10</accession>
<dbReference type="NCBIfam" id="TIGR00261">
    <property type="entry name" value="traB"/>
    <property type="match status" value="1"/>
</dbReference>
<dbReference type="eggNOG" id="COG1916">
    <property type="taxonomic scope" value="Bacteria"/>
</dbReference>
<gene>
    <name evidence="3" type="ORF">HMPREF0860_2349</name>
    <name evidence="2" type="ORF">HMPREF1325_2078</name>
</gene>
<dbReference type="EMBL" id="AUZJ01000034">
    <property type="protein sequence ID" value="ERF60764.1"/>
    <property type="molecule type" value="Genomic_DNA"/>
</dbReference>
<evidence type="ECO:0000256" key="1">
    <source>
        <dbReference type="SAM" id="Phobius"/>
    </source>
</evidence>
<dbReference type="Pfam" id="PF01963">
    <property type="entry name" value="TraB_PrgY_gumN"/>
    <property type="match status" value="1"/>
</dbReference>
<dbReference type="AlphaFoldDB" id="U1GW10"/>
<keyword evidence="5" id="KW-1185">Reference proteome</keyword>
<comment type="caution">
    <text evidence="2">The sequence shown here is derived from an EMBL/GenBank/DDBJ whole genome shotgun (WGS) entry which is preliminary data.</text>
</comment>
<evidence type="ECO:0000313" key="5">
    <source>
        <dbReference type="Proteomes" id="UP000016646"/>
    </source>
</evidence>
<keyword evidence="1" id="KW-0472">Membrane</keyword>
<dbReference type="InterPro" id="IPR005230">
    <property type="entry name" value="TraB_bac"/>
</dbReference>
<keyword evidence="1" id="KW-1133">Transmembrane helix</keyword>
<dbReference type="InterPro" id="IPR002816">
    <property type="entry name" value="TraB/PrgY/GumN_fam"/>
</dbReference>
<keyword evidence="1" id="KW-0812">Transmembrane</keyword>
<dbReference type="PATRIC" id="fig|1125725.3.peg.1329"/>
<evidence type="ECO:0000313" key="4">
    <source>
        <dbReference type="Proteomes" id="UP000016412"/>
    </source>
</evidence>
<feature type="transmembrane region" description="Helical" evidence="1">
    <location>
        <begin position="322"/>
        <end position="341"/>
    </location>
</feature>
<dbReference type="Proteomes" id="UP000016412">
    <property type="component" value="Unassembled WGS sequence"/>
</dbReference>
<dbReference type="CDD" id="cd14726">
    <property type="entry name" value="TraB_PrgY-like"/>
    <property type="match status" value="1"/>
</dbReference>
<dbReference type="PANTHER" id="PTHR21530:SF7">
    <property type="entry name" value="TRAB DOMAIN-CONTAINING PROTEIN"/>
    <property type="match status" value="1"/>
</dbReference>
<dbReference type="Proteomes" id="UP000016646">
    <property type="component" value="Unassembled WGS sequence"/>
</dbReference>